<proteinExistence type="predicted"/>
<dbReference type="Pfam" id="PF01810">
    <property type="entry name" value="LysE"/>
    <property type="match status" value="1"/>
</dbReference>
<evidence type="ECO:0008006" key="9">
    <source>
        <dbReference type="Google" id="ProtNLM"/>
    </source>
</evidence>
<keyword evidence="2" id="KW-1003">Cell membrane</keyword>
<accession>A0A1P8KPK8</accession>
<dbReference type="OrthoDB" id="5638726at2"/>
<dbReference type="InterPro" id="IPR001123">
    <property type="entry name" value="LeuE-type"/>
</dbReference>
<feature type="transmembrane region" description="Helical" evidence="6">
    <location>
        <begin position="183"/>
        <end position="203"/>
    </location>
</feature>
<feature type="transmembrane region" description="Helical" evidence="6">
    <location>
        <begin position="147"/>
        <end position="171"/>
    </location>
</feature>
<name>A0A1P8KPK8_9BACT</name>
<protein>
    <recommendedName>
        <fullName evidence="9">Amino acid transporter</fullName>
    </recommendedName>
</protein>
<feature type="transmembrane region" description="Helical" evidence="6">
    <location>
        <begin position="68"/>
        <end position="87"/>
    </location>
</feature>
<evidence type="ECO:0000313" key="8">
    <source>
        <dbReference type="Proteomes" id="UP000186074"/>
    </source>
</evidence>
<comment type="subcellular location">
    <subcellularLocation>
        <location evidence="1">Cell membrane</location>
        <topology evidence="1">Multi-pass membrane protein</topology>
    </subcellularLocation>
</comment>
<keyword evidence="4 6" id="KW-1133">Transmembrane helix</keyword>
<evidence type="ECO:0000256" key="4">
    <source>
        <dbReference type="ARBA" id="ARBA00022989"/>
    </source>
</evidence>
<feature type="transmembrane region" description="Helical" evidence="6">
    <location>
        <begin position="6"/>
        <end position="27"/>
    </location>
</feature>
<organism evidence="7 8">
    <name type="scientific">Poseidonibacter parvus</name>
    <dbReference type="NCBI Taxonomy" id="1850254"/>
    <lineage>
        <taxon>Bacteria</taxon>
        <taxon>Pseudomonadati</taxon>
        <taxon>Campylobacterota</taxon>
        <taxon>Epsilonproteobacteria</taxon>
        <taxon>Campylobacterales</taxon>
        <taxon>Arcobacteraceae</taxon>
        <taxon>Poseidonibacter</taxon>
    </lineage>
</organism>
<feature type="transmembrane region" description="Helical" evidence="6">
    <location>
        <begin position="108"/>
        <end position="127"/>
    </location>
</feature>
<evidence type="ECO:0000256" key="1">
    <source>
        <dbReference type="ARBA" id="ARBA00004651"/>
    </source>
</evidence>
<dbReference type="EMBL" id="CP019070">
    <property type="protein sequence ID" value="APW66542.1"/>
    <property type="molecule type" value="Genomic_DNA"/>
</dbReference>
<dbReference type="PANTHER" id="PTHR30086">
    <property type="entry name" value="ARGININE EXPORTER PROTEIN ARGO"/>
    <property type="match status" value="1"/>
</dbReference>
<evidence type="ECO:0000313" key="7">
    <source>
        <dbReference type="EMBL" id="APW66542.1"/>
    </source>
</evidence>
<dbReference type="GO" id="GO:0015171">
    <property type="term" value="F:amino acid transmembrane transporter activity"/>
    <property type="evidence" value="ECO:0007669"/>
    <property type="project" value="TreeGrafter"/>
</dbReference>
<dbReference type="RefSeq" id="WP_076088426.1">
    <property type="nucleotide sequence ID" value="NZ_CP019070.1"/>
</dbReference>
<dbReference type="STRING" id="1850254.LPB137_12115"/>
<evidence type="ECO:0000256" key="3">
    <source>
        <dbReference type="ARBA" id="ARBA00022692"/>
    </source>
</evidence>
<evidence type="ECO:0000256" key="5">
    <source>
        <dbReference type="ARBA" id="ARBA00023136"/>
    </source>
</evidence>
<keyword evidence="3 6" id="KW-0812">Transmembrane</keyword>
<evidence type="ECO:0000256" key="2">
    <source>
        <dbReference type="ARBA" id="ARBA00022475"/>
    </source>
</evidence>
<feature type="transmembrane region" description="Helical" evidence="6">
    <location>
        <begin position="39"/>
        <end position="62"/>
    </location>
</feature>
<dbReference type="AlphaFoldDB" id="A0A1P8KPK8"/>
<reference evidence="7 8" key="1">
    <citation type="submission" date="2017-01" db="EMBL/GenBank/DDBJ databases">
        <title>Genome sequencing of Arcobacter sp. LPB0137.</title>
        <authorList>
            <person name="Lee G.-W."/>
            <person name="Yi H."/>
        </authorList>
    </citation>
    <scope>NUCLEOTIDE SEQUENCE [LARGE SCALE GENOMIC DNA]</scope>
    <source>
        <strain evidence="7 8">LPB0137</strain>
    </source>
</reference>
<dbReference type="PANTHER" id="PTHR30086:SF20">
    <property type="entry name" value="ARGININE EXPORTER PROTEIN ARGO-RELATED"/>
    <property type="match status" value="1"/>
</dbReference>
<dbReference type="GO" id="GO:0005886">
    <property type="term" value="C:plasma membrane"/>
    <property type="evidence" value="ECO:0007669"/>
    <property type="project" value="UniProtKB-SubCell"/>
</dbReference>
<sequence>MIIEIFLKGFIVTFSLIVAIGAQNAYILKLGLLKQYIGIAVSLCILFDTLLISAGVFGLGFFIQGNQLLINGIAIIGILFLCFYSFMSFRSAFKNESLEIDGKNKTNPLKQVITMLLVFTFLNPHTYLDTVLLIGGIGANIQSDLKIYFLLGAVTASSTWFMLLGFGARLLIPLFKKPITWKILDTSIGIIMLIIAYNLIGLIKY</sequence>
<dbReference type="KEGG" id="alp:LPB137_12115"/>
<evidence type="ECO:0000256" key="6">
    <source>
        <dbReference type="SAM" id="Phobius"/>
    </source>
</evidence>
<gene>
    <name evidence="7" type="ORF">LPB137_12115</name>
</gene>
<dbReference type="Proteomes" id="UP000186074">
    <property type="component" value="Chromosome"/>
</dbReference>
<keyword evidence="5 6" id="KW-0472">Membrane</keyword>
<keyword evidence="8" id="KW-1185">Reference proteome</keyword>